<dbReference type="SUPFAM" id="SSF54695">
    <property type="entry name" value="POZ domain"/>
    <property type="match status" value="1"/>
</dbReference>
<feature type="domain" description="BTB" evidence="9">
    <location>
        <begin position="161"/>
        <end position="232"/>
    </location>
</feature>
<evidence type="ECO:0008006" key="13">
    <source>
        <dbReference type="Google" id="ProtNLM"/>
    </source>
</evidence>
<dbReference type="PANTHER" id="PTHR24388:SF104">
    <property type="entry name" value="AT-RICH BINDING PROTEIN-RELATED"/>
    <property type="match status" value="1"/>
</dbReference>
<feature type="compositionally biased region" description="Pro residues" evidence="8">
    <location>
        <begin position="381"/>
        <end position="420"/>
    </location>
</feature>
<dbReference type="PANTHER" id="PTHR24388">
    <property type="entry name" value="ZINC FINGER PROTEIN"/>
    <property type="match status" value="1"/>
</dbReference>
<organism evidence="11 12">
    <name type="scientific">Strigamia maritima</name>
    <name type="common">European centipede</name>
    <name type="synonym">Geophilus maritimus</name>
    <dbReference type="NCBI Taxonomy" id="126957"/>
    <lineage>
        <taxon>Eukaryota</taxon>
        <taxon>Metazoa</taxon>
        <taxon>Ecdysozoa</taxon>
        <taxon>Arthropoda</taxon>
        <taxon>Myriapoda</taxon>
        <taxon>Chilopoda</taxon>
        <taxon>Pleurostigmophora</taxon>
        <taxon>Geophilomorpha</taxon>
        <taxon>Linotaeniidae</taxon>
        <taxon>Strigamia</taxon>
    </lineage>
</organism>
<keyword evidence="3 7" id="KW-0863">Zinc-finger</keyword>
<protein>
    <recommendedName>
        <fullName evidence="13">BTB domain-containing protein</fullName>
    </recommendedName>
</protein>
<dbReference type="Pfam" id="PF00096">
    <property type="entry name" value="zf-C2H2"/>
    <property type="match status" value="3"/>
</dbReference>
<dbReference type="STRING" id="126957.T1INB2"/>
<dbReference type="GO" id="GO:0008270">
    <property type="term" value="F:zinc ion binding"/>
    <property type="evidence" value="ECO:0007669"/>
    <property type="project" value="UniProtKB-KW"/>
</dbReference>
<feature type="domain" description="C2H2-type" evidence="10">
    <location>
        <begin position="798"/>
        <end position="827"/>
    </location>
</feature>
<feature type="domain" description="C2H2-type" evidence="10">
    <location>
        <begin position="741"/>
        <end position="769"/>
    </location>
</feature>
<dbReference type="PROSITE" id="PS50097">
    <property type="entry name" value="BTB"/>
    <property type="match status" value="1"/>
</dbReference>
<dbReference type="GO" id="GO:0000981">
    <property type="term" value="F:DNA-binding transcription factor activity, RNA polymerase II-specific"/>
    <property type="evidence" value="ECO:0007669"/>
    <property type="project" value="TreeGrafter"/>
</dbReference>
<name>T1INB2_STRMM</name>
<dbReference type="InterPro" id="IPR036236">
    <property type="entry name" value="Znf_C2H2_sf"/>
</dbReference>
<dbReference type="Proteomes" id="UP000014500">
    <property type="component" value="Unassembled WGS sequence"/>
</dbReference>
<evidence type="ECO:0000313" key="12">
    <source>
        <dbReference type="Proteomes" id="UP000014500"/>
    </source>
</evidence>
<keyword evidence="4" id="KW-0862">Zinc</keyword>
<reference evidence="12" key="1">
    <citation type="submission" date="2011-05" db="EMBL/GenBank/DDBJ databases">
        <authorList>
            <person name="Richards S.R."/>
            <person name="Qu J."/>
            <person name="Jiang H."/>
            <person name="Jhangiani S.N."/>
            <person name="Agravi P."/>
            <person name="Goodspeed R."/>
            <person name="Gross S."/>
            <person name="Mandapat C."/>
            <person name="Jackson L."/>
            <person name="Mathew T."/>
            <person name="Pu L."/>
            <person name="Thornton R."/>
            <person name="Saada N."/>
            <person name="Wilczek-Boney K.B."/>
            <person name="Lee S."/>
            <person name="Kovar C."/>
            <person name="Wu Y."/>
            <person name="Scherer S.E."/>
            <person name="Worley K.C."/>
            <person name="Muzny D.M."/>
            <person name="Gibbs R."/>
        </authorList>
    </citation>
    <scope>NUCLEOTIDE SEQUENCE</scope>
    <source>
        <strain evidence="12">Brora</strain>
    </source>
</reference>
<dbReference type="InterPro" id="IPR000210">
    <property type="entry name" value="BTB/POZ_dom"/>
</dbReference>
<feature type="region of interest" description="Disordered" evidence="8">
    <location>
        <begin position="1"/>
        <end position="82"/>
    </location>
</feature>
<dbReference type="PROSITE" id="PS00028">
    <property type="entry name" value="ZINC_FINGER_C2H2_1"/>
    <property type="match status" value="3"/>
</dbReference>
<dbReference type="FunFam" id="3.30.160.60:FF:000634">
    <property type="entry name" value="Zinc finger X-chromosomal protein"/>
    <property type="match status" value="1"/>
</dbReference>
<dbReference type="InterPro" id="IPR011333">
    <property type="entry name" value="SKP1/BTB/POZ_sf"/>
</dbReference>
<dbReference type="EMBL" id="JH431152">
    <property type="status" value="NOT_ANNOTATED_CDS"/>
    <property type="molecule type" value="Genomic_DNA"/>
</dbReference>
<dbReference type="PROSITE" id="PS50157">
    <property type="entry name" value="ZINC_FINGER_C2H2_2"/>
    <property type="match status" value="3"/>
</dbReference>
<evidence type="ECO:0000256" key="5">
    <source>
        <dbReference type="ARBA" id="ARBA00023242"/>
    </source>
</evidence>
<keyword evidence="1" id="KW-0479">Metal-binding</keyword>
<dbReference type="InterPro" id="IPR013087">
    <property type="entry name" value="Znf_C2H2_type"/>
</dbReference>
<dbReference type="HOGENOM" id="CLU_341110_0_0_1"/>
<feature type="region of interest" description="Disordered" evidence="8">
    <location>
        <begin position="616"/>
        <end position="638"/>
    </location>
</feature>
<dbReference type="AlphaFoldDB" id="T1INB2"/>
<evidence type="ECO:0000256" key="8">
    <source>
        <dbReference type="SAM" id="MobiDB-lite"/>
    </source>
</evidence>
<dbReference type="Pfam" id="PF00651">
    <property type="entry name" value="BTB"/>
    <property type="match status" value="1"/>
</dbReference>
<dbReference type="eggNOG" id="KOG1721">
    <property type="taxonomic scope" value="Eukaryota"/>
</dbReference>
<accession>T1INB2</accession>
<feature type="compositionally biased region" description="Basic and acidic residues" evidence="8">
    <location>
        <begin position="29"/>
        <end position="45"/>
    </location>
</feature>
<dbReference type="SUPFAM" id="SSF57667">
    <property type="entry name" value="beta-beta-alpha zinc fingers"/>
    <property type="match status" value="2"/>
</dbReference>
<proteinExistence type="inferred from homology"/>
<evidence type="ECO:0000259" key="10">
    <source>
        <dbReference type="PROSITE" id="PS50157"/>
    </source>
</evidence>
<feature type="compositionally biased region" description="Polar residues" evidence="8">
    <location>
        <begin position="14"/>
        <end position="28"/>
    </location>
</feature>
<evidence type="ECO:0000256" key="1">
    <source>
        <dbReference type="ARBA" id="ARBA00022723"/>
    </source>
</evidence>
<keyword evidence="12" id="KW-1185">Reference proteome</keyword>
<evidence type="ECO:0000256" key="6">
    <source>
        <dbReference type="ARBA" id="ARBA00037948"/>
    </source>
</evidence>
<dbReference type="PhylomeDB" id="T1INB2"/>
<dbReference type="GO" id="GO:0000978">
    <property type="term" value="F:RNA polymerase II cis-regulatory region sequence-specific DNA binding"/>
    <property type="evidence" value="ECO:0007669"/>
    <property type="project" value="TreeGrafter"/>
</dbReference>
<keyword evidence="2" id="KW-0677">Repeat</keyword>
<dbReference type="SMART" id="SM00355">
    <property type="entry name" value="ZnF_C2H2"/>
    <property type="match status" value="6"/>
</dbReference>
<evidence type="ECO:0000256" key="7">
    <source>
        <dbReference type="PROSITE-ProRule" id="PRU00042"/>
    </source>
</evidence>
<evidence type="ECO:0000256" key="2">
    <source>
        <dbReference type="ARBA" id="ARBA00022737"/>
    </source>
</evidence>
<dbReference type="SMART" id="SM00225">
    <property type="entry name" value="BTB"/>
    <property type="match status" value="1"/>
</dbReference>
<reference evidence="11" key="2">
    <citation type="submission" date="2015-02" db="UniProtKB">
        <authorList>
            <consortium name="EnsemblMetazoa"/>
        </authorList>
    </citation>
    <scope>IDENTIFICATION</scope>
</reference>
<dbReference type="EnsemblMetazoa" id="SMAR002489-RA">
    <property type="protein sequence ID" value="SMAR002489-PA"/>
    <property type="gene ID" value="SMAR002489"/>
</dbReference>
<sequence>MRMNRERMQRWRARQSQETLKRLAQQSAENRRRQREHESLEETQARRAANSLAHQQTRSSQQAHETAQQAEARHVQNAQQVQQSKGAPIALIPNHDTLTVEAANKIHKDGYYRKILQRPSPDDRLDEMPQFAQTEAEFRKENYSQEMFSNFDKYRMTEKYCDIILRVVSTDTLFRAHTLILSSASVFFEELLQNPKHRDCRNIVLSLPEYVENNGLAPVLAFVYSGKMKIKVSNVINIFKVAWLFKMDSILQMCRAFCQTYGIPPQQVSVATFHVILQRDMNVHTPMPPKKAVSAMPVIAESAAPPFKKALVTKYYVKSSPPRTGDVVLAKKSTALVLSNRQTLLGTTSFIKPQIPFTPATNSALTTTSPSSIPIAAIPPTLAPPPAPTPTPTLAPPAIAPSPAPAVAPAPAPSPVPVPVPASASIKPSKDQKVTKVENAKNSITTTDKELANDEGNTENNSTFKCEYCTLKNIEFIFGYIVHFFQPRFLVDANCRGGYRMSDLNRHAQTFARVSAAHCVALVTLGSDVDYSHPALYVVYALRKKIEETNKHSILWADVRHHNDCWRIVVTISEQFWVLERGEIRYAFLKSLEITPEVNEQFKSVRIMRQPNVFKKKHNNNSKESSETERKKSTNPTPRELKCEHCVLSFSSIAHKARHIYLTHRQHMFKDNDVYKFVCAECHVYRNRSLKALYFHQYRDHGWELSDLVKQFHCGLCCKIEPTLLTIKAHYGRYHKSSRAYVCEECGFAFKTASVLCSHVKNVHVKNSKNQCRICKKCFKNRSRLSIHMRIHTGEKPFKCEKCDYATANRGNLNNHMLTKRHSKDLPCLPQT</sequence>
<feature type="compositionally biased region" description="Low complexity" evidence="8">
    <location>
        <begin position="61"/>
        <end position="70"/>
    </location>
</feature>
<dbReference type="CDD" id="cd18186">
    <property type="entry name" value="BTB_POZ_ZBTB_KLHL-like"/>
    <property type="match status" value="1"/>
</dbReference>
<feature type="domain" description="C2H2-type" evidence="10">
    <location>
        <begin position="770"/>
        <end position="797"/>
    </location>
</feature>
<dbReference type="eggNOG" id="KOG3863">
    <property type="taxonomic scope" value="Eukaryota"/>
</dbReference>
<dbReference type="Gene3D" id="3.30.160.60">
    <property type="entry name" value="Classic Zinc Finger"/>
    <property type="match status" value="3"/>
</dbReference>
<evidence type="ECO:0000256" key="4">
    <source>
        <dbReference type="ARBA" id="ARBA00022833"/>
    </source>
</evidence>
<dbReference type="InterPro" id="IPR050527">
    <property type="entry name" value="Snail/Krueppel_Znf"/>
</dbReference>
<evidence type="ECO:0000256" key="3">
    <source>
        <dbReference type="ARBA" id="ARBA00022771"/>
    </source>
</evidence>
<evidence type="ECO:0000313" key="11">
    <source>
        <dbReference type="EnsemblMetazoa" id="SMAR002489-PA"/>
    </source>
</evidence>
<dbReference type="Gene3D" id="3.30.710.10">
    <property type="entry name" value="Potassium Channel Kv1.1, Chain A"/>
    <property type="match status" value="1"/>
</dbReference>
<keyword evidence="5" id="KW-0539">Nucleus</keyword>
<feature type="compositionally biased region" description="Basic and acidic residues" evidence="8">
    <location>
        <begin position="428"/>
        <end position="439"/>
    </location>
</feature>
<evidence type="ECO:0000259" key="9">
    <source>
        <dbReference type="PROSITE" id="PS50097"/>
    </source>
</evidence>
<comment type="similarity">
    <text evidence="6">Belongs to the snail C2H2-type zinc-finger protein family.</text>
</comment>
<feature type="region of interest" description="Disordered" evidence="8">
    <location>
        <begin position="381"/>
        <end position="458"/>
    </location>
</feature>